<dbReference type="Pfam" id="PF00378">
    <property type="entry name" value="ECH_1"/>
    <property type="match status" value="1"/>
</dbReference>
<protein>
    <submittedName>
        <fullName evidence="7">Enoyl-CoA hydratase</fullName>
    </submittedName>
</protein>
<keyword evidence="8" id="KW-1185">Reference proteome</keyword>
<comment type="function">
    <text evidence="1">Could possibly oxidize fatty acids using specific components.</text>
</comment>
<evidence type="ECO:0000256" key="1">
    <source>
        <dbReference type="ARBA" id="ARBA00002994"/>
    </source>
</evidence>
<organism evidence="7 8">
    <name type="scientific">Rhodococcus wratislaviensis</name>
    <name type="common">Tsukamurella wratislaviensis</name>
    <dbReference type="NCBI Taxonomy" id="44752"/>
    <lineage>
        <taxon>Bacteria</taxon>
        <taxon>Bacillati</taxon>
        <taxon>Actinomycetota</taxon>
        <taxon>Actinomycetes</taxon>
        <taxon>Mycobacteriales</taxon>
        <taxon>Nocardiaceae</taxon>
        <taxon>Rhodococcus</taxon>
    </lineage>
</organism>
<dbReference type="EMBL" id="BHYM01000085">
    <property type="protein sequence ID" value="GCE44054.1"/>
    <property type="molecule type" value="Genomic_DNA"/>
</dbReference>
<evidence type="ECO:0000256" key="5">
    <source>
        <dbReference type="ARBA" id="ARBA00023717"/>
    </source>
</evidence>
<dbReference type="PANTHER" id="PTHR42964">
    <property type="entry name" value="ENOYL-COA HYDRATASE"/>
    <property type="match status" value="1"/>
</dbReference>
<proteinExistence type="inferred from homology"/>
<dbReference type="GO" id="GO:0004300">
    <property type="term" value="F:enoyl-CoA hydratase activity"/>
    <property type="evidence" value="ECO:0007669"/>
    <property type="project" value="UniProtKB-EC"/>
</dbReference>
<evidence type="ECO:0000313" key="8">
    <source>
        <dbReference type="Proteomes" id="UP000287519"/>
    </source>
</evidence>
<dbReference type="PROSITE" id="PS00166">
    <property type="entry name" value="ENOYL_COA_HYDRATASE"/>
    <property type="match status" value="1"/>
</dbReference>
<name>A0A402CKB2_RHOWR</name>
<dbReference type="OrthoDB" id="3473569at2"/>
<dbReference type="RefSeq" id="WP_124395694.1">
    <property type="nucleotide sequence ID" value="NZ_BHYM01000085.1"/>
</dbReference>
<dbReference type="PANTHER" id="PTHR42964:SF1">
    <property type="entry name" value="POLYKETIDE BIOSYNTHESIS ENOYL-COA HYDRATASE PKSH-RELATED"/>
    <property type="match status" value="1"/>
</dbReference>
<dbReference type="CDD" id="cd06558">
    <property type="entry name" value="crotonase-like"/>
    <property type="match status" value="1"/>
</dbReference>
<comment type="catalytic activity">
    <reaction evidence="4">
        <text>a (3S)-3-hydroxyacyl-CoA = a (2E)-enoyl-CoA + H2O</text>
        <dbReference type="Rhea" id="RHEA:16105"/>
        <dbReference type="ChEBI" id="CHEBI:15377"/>
        <dbReference type="ChEBI" id="CHEBI:57318"/>
        <dbReference type="ChEBI" id="CHEBI:58856"/>
        <dbReference type="EC" id="4.2.1.17"/>
    </reaction>
</comment>
<evidence type="ECO:0000256" key="3">
    <source>
        <dbReference type="ARBA" id="ARBA00022832"/>
    </source>
</evidence>
<evidence type="ECO:0000313" key="7">
    <source>
        <dbReference type="EMBL" id="GCE44054.1"/>
    </source>
</evidence>
<dbReference type="Proteomes" id="UP000287519">
    <property type="component" value="Unassembled WGS sequence"/>
</dbReference>
<sequence>MATSLQSVEYVVDAGIAQIQLARPAASNAIDRGLAGSFHTAVSMAADDPDVRVIVLSGQGKNFCAGGDVTGMATATDTATFVEDLANAVHRTLVRLDSLPIPVVAAVNGSAAGAGLGLVLASDFVVAGASSKFVSAYSAVGLTPDCGVSALLPKVVGLRRASRMLLQAKTLRSDEALEWGLITDVVDDDEVLVRALEIAKELASKAYPAIGQTRRLVRSSGARSYESHLRDEASTISSASNSDFAVAAIARFAR</sequence>
<accession>A0A402CKB2</accession>
<gene>
    <name evidence="7" type="ORF">Rhow_008352</name>
</gene>
<keyword evidence="3" id="KW-0443">Lipid metabolism</keyword>
<dbReference type="InterPro" id="IPR001753">
    <property type="entry name" value="Enoyl-CoA_hydra/iso"/>
</dbReference>
<comment type="catalytic activity">
    <reaction evidence="5">
        <text>a 4-saturated-(3S)-3-hydroxyacyl-CoA = a (3E)-enoyl-CoA + H2O</text>
        <dbReference type="Rhea" id="RHEA:20724"/>
        <dbReference type="ChEBI" id="CHEBI:15377"/>
        <dbReference type="ChEBI" id="CHEBI:58521"/>
        <dbReference type="ChEBI" id="CHEBI:137480"/>
        <dbReference type="EC" id="4.2.1.17"/>
    </reaction>
</comment>
<dbReference type="InterPro" id="IPR029045">
    <property type="entry name" value="ClpP/crotonase-like_dom_sf"/>
</dbReference>
<dbReference type="Gene3D" id="3.90.226.10">
    <property type="entry name" value="2-enoyl-CoA Hydratase, Chain A, domain 1"/>
    <property type="match status" value="1"/>
</dbReference>
<evidence type="ECO:0000256" key="2">
    <source>
        <dbReference type="ARBA" id="ARBA00005254"/>
    </source>
</evidence>
<keyword evidence="3" id="KW-0276">Fatty acid metabolism</keyword>
<dbReference type="InterPro" id="IPR018376">
    <property type="entry name" value="Enoyl-CoA_hyd/isom_CS"/>
</dbReference>
<comment type="caution">
    <text evidence="7">The sequence shown here is derived from an EMBL/GenBank/DDBJ whole genome shotgun (WGS) entry which is preliminary data.</text>
</comment>
<evidence type="ECO:0000256" key="4">
    <source>
        <dbReference type="ARBA" id="ARBA00023709"/>
    </source>
</evidence>
<reference evidence="7 8" key="1">
    <citation type="submission" date="2018-11" db="EMBL/GenBank/DDBJ databases">
        <title>Microbial catabolism of amino acid.</title>
        <authorList>
            <person name="Hibi M."/>
            <person name="Ogawa J."/>
        </authorList>
    </citation>
    <scope>NUCLEOTIDE SEQUENCE [LARGE SCALE GENOMIC DNA]</scope>
    <source>
        <strain evidence="7 8">C31-06</strain>
    </source>
</reference>
<dbReference type="AlphaFoldDB" id="A0A402CKB2"/>
<dbReference type="GO" id="GO:0006631">
    <property type="term" value="P:fatty acid metabolic process"/>
    <property type="evidence" value="ECO:0007669"/>
    <property type="project" value="UniProtKB-KW"/>
</dbReference>
<evidence type="ECO:0000256" key="6">
    <source>
        <dbReference type="RuleBase" id="RU003707"/>
    </source>
</evidence>
<dbReference type="InterPro" id="IPR051683">
    <property type="entry name" value="Enoyl-CoA_Hydratase/Isomerase"/>
</dbReference>
<comment type="similarity">
    <text evidence="2 6">Belongs to the enoyl-CoA hydratase/isomerase family.</text>
</comment>
<dbReference type="SUPFAM" id="SSF52096">
    <property type="entry name" value="ClpP/crotonase"/>
    <property type="match status" value="1"/>
</dbReference>